<name>A0A2T9ZDY1_9FUNG</name>
<dbReference type="EMBL" id="MBFS01000332">
    <property type="protein sequence ID" value="PVV02789.1"/>
    <property type="molecule type" value="Genomic_DNA"/>
</dbReference>
<dbReference type="OrthoDB" id="7690434at2759"/>
<feature type="region of interest" description="Disordered" evidence="1">
    <location>
        <begin position="88"/>
        <end position="130"/>
    </location>
</feature>
<feature type="compositionally biased region" description="Polar residues" evidence="1">
    <location>
        <begin position="516"/>
        <end position="577"/>
    </location>
</feature>
<keyword evidence="4" id="KW-1185">Reference proteome</keyword>
<gene>
    <name evidence="3" type="ORF">BB560_002747</name>
</gene>
<protein>
    <recommendedName>
        <fullName evidence="2">Mediator of RNA polymerase II transcription subunit 25 von Willebrand factor type A domain-containing protein</fullName>
    </recommendedName>
</protein>
<dbReference type="Pfam" id="PF11265">
    <property type="entry name" value="Med25_VWA"/>
    <property type="match status" value="1"/>
</dbReference>
<feature type="non-terminal residue" evidence="3">
    <location>
        <position position="1"/>
    </location>
</feature>
<evidence type="ECO:0000259" key="2">
    <source>
        <dbReference type="Pfam" id="PF11265"/>
    </source>
</evidence>
<feature type="domain" description="Mediator of RNA polymerase II transcription subunit 25 von Willebrand factor type A" evidence="2">
    <location>
        <begin position="141"/>
        <end position="282"/>
    </location>
</feature>
<feature type="compositionally biased region" description="Low complexity" evidence="1">
    <location>
        <begin position="499"/>
        <end position="512"/>
    </location>
</feature>
<comment type="caution">
    <text evidence="3">The sequence shown here is derived from an EMBL/GenBank/DDBJ whole genome shotgun (WGS) entry which is preliminary data.</text>
</comment>
<feature type="compositionally biased region" description="Polar residues" evidence="1">
    <location>
        <begin position="1428"/>
        <end position="1447"/>
    </location>
</feature>
<feature type="region of interest" description="Disordered" evidence="1">
    <location>
        <begin position="468"/>
        <end position="585"/>
    </location>
</feature>
<evidence type="ECO:0000313" key="4">
    <source>
        <dbReference type="Proteomes" id="UP000245609"/>
    </source>
</evidence>
<organism evidence="3 4">
    <name type="scientific">Smittium megazygosporum</name>
    <dbReference type="NCBI Taxonomy" id="133381"/>
    <lineage>
        <taxon>Eukaryota</taxon>
        <taxon>Fungi</taxon>
        <taxon>Fungi incertae sedis</taxon>
        <taxon>Zoopagomycota</taxon>
        <taxon>Kickxellomycotina</taxon>
        <taxon>Harpellomycetes</taxon>
        <taxon>Harpellales</taxon>
        <taxon>Legeriomycetaceae</taxon>
        <taxon>Smittium</taxon>
    </lineage>
</organism>
<feature type="compositionally biased region" description="Polar residues" evidence="1">
    <location>
        <begin position="1724"/>
        <end position="1737"/>
    </location>
</feature>
<feature type="compositionally biased region" description="Polar residues" evidence="1">
    <location>
        <begin position="1525"/>
        <end position="1609"/>
    </location>
</feature>
<dbReference type="PANTHER" id="PTHR24216:SF65">
    <property type="entry name" value="PAXILLIN-LIKE PROTEIN 1"/>
    <property type="match status" value="1"/>
</dbReference>
<feature type="region of interest" description="Disordered" evidence="1">
    <location>
        <begin position="424"/>
        <end position="448"/>
    </location>
</feature>
<evidence type="ECO:0000313" key="3">
    <source>
        <dbReference type="EMBL" id="PVV02789.1"/>
    </source>
</evidence>
<proteinExistence type="predicted"/>
<feature type="region of interest" description="Disordered" evidence="1">
    <location>
        <begin position="970"/>
        <end position="991"/>
    </location>
</feature>
<feature type="compositionally biased region" description="Low complexity" evidence="1">
    <location>
        <begin position="694"/>
        <end position="723"/>
    </location>
</feature>
<accession>A0A2T9ZDY1</accession>
<feature type="region of interest" description="Disordered" evidence="1">
    <location>
        <begin position="1517"/>
        <end position="1609"/>
    </location>
</feature>
<feature type="region of interest" description="Disordered" evidence="1">
    <location>
        <begin position="1630"/>
        <end position="1775"/>
    </location>
</feature>
<feature type="compositionally biased region" description="Polar residues" evidence="1">
    <location>
        <begin position="1745"/>
        <end position="1768"/>
    </location>
</feature>
<feature type="region of interest" description="Disordered" evidence="1">
    <location>
        <begin position="811"/>
        <end position="842"/>
    </location>
</feature>
<feature type="compositionally biased region" description="Low complexity" evidence="1">
    <location>
        <begin position="1679"/>
        <end position="1722"/>
    </location>
</feature>
<feature type="non-terminal residue" evidence="3">
    <location>
        <position position="1775"/>
    </location>
</feature>
<feature type="region of interest" description="Disordered" evidence="1">
    <location>
        <begin position="1423"/>
        <end position="1447"/>
    </location>
</feature>
<reference evidence="3 4" key="1">
    <citation type="journal article" date="2018" name="MBio">
        <title>Comparative Genomics Reveals the Core Gene Toolbox for the Fungus-Insect Symbiosis.</title>
        <authorList>
            <person name="Wang Y."/>
            <person name="Stata M."/>
            <person name="Wang W."/>
            <person name="Stajich J.E."/>
            <person name="White M.M."/>
            <person name="Moncalvo J.M."/>
        </authorList>
    </citation>
    <scope>NUCLEOTIDE SEQUENCE [LARGE SCALE GENOMIC DNA]</scope>
    <source>
        <strain evidence="3 4">SC-DP-2</strain>
    </source>
</reference>
<sequence>SGTLIIDESSHLCGGIRSKNPLPELKLDLWSEIEAAPTLTAQWPERTTSRLDNSSIHTLPPSRPCVRTIKSYTPYCLVMDSNLPSNDPISISGNSKRKKTTPNLSFPNTTSNTLSNEPPSVAENPNSLTHTSKAPKKTILCIFIIENTKKIGSIFSRIFENFISKFITLLREPVLSSENGIPSKVTPCVQLGLVFYGDNHPLSNTSIISHYFTSNYRKFGSNLLDHQFATGGTIRCTLLDGLVAALEMLDDYSGFNNKNSVDLVSTHVVLVGCTPPYGLESLLIDYIASNPEKRSQDFANSIINDLGINLRLIHGVSEERSRLNQSMEYDNFTFNQTFDKLKEKSIYFTASTLIGSNHSIFRFITTKFSNDVNNIDKISPSISDGLVIYSLDPRLSPDMSSEGSPAKKLKLESPQKLPVSIGEVLKPSLPSPSEQNVPSQPANSSTLPVPANVTLNAVSRVQTEPVAANAPLSKVERVKSTHPEPLSSSKSTGRKSKASKAAANKSPLKSAKLQGKNASLSPAFQNKTATVEPSSSKSTNTQIQSTPAISGTVATDSVNTPSLSQNTPQALPPQTVSNPPPSNINDISAEILQQRKLLQDQLNTLDFQQQNLTALIQKFQVFEKLQASELGNANASNNLVSSTQAANQRKLYESEYYKIFSAKQDIQRRLDSITAFINKQTQYQGSQNGLADAQTLPQPQQQGQFRSFPQTQTQTPAQMQAQPVLQFSQQEQMQGHLHLQPSIRAQSKTEASTPSQIHINPQITRSVDTSLPLKTTNSQLLQSTSAMASSSSGNIISQSVDQGALQNSILPSSGAELGLDSQNPAQTAKKDTSPSNPPQSVSKETFDMALKSPAKSTLPDPNLLALQNQPDSLQFQNAQLKTQPTQQQQSLQESQGPLIQNMLYQQQLQRQFQLQQQLQQKQSQQQYQSQQHQTEAQMLQFQGSPKTAFQQIHAQHQAQGQLNLNQPQILSQSQQETQQPQPAESSKVASEYTFSAPEPMQQVPQPQPQPQVNAQLSAQQRAIQHSPSQINALQIVSQAISRLSQMTNKDQKTIVSLSTSDLIVLVSSTNPVGQPSLTQEQQILINTINSYKIQAHQRSLNMNQAANNQSTPGQINDKVSPAQNVATTKSNTGNKQVELTGHSANFLQNPSLQEGQGSNPTGSVYSQKPPMSSWSGFVVSGAKMPDGQQSEIVVAAQAVFVSADNKKNLLKDCMFDQWPARLAISGLAPVNPIQMVEWAQTRDIPQVVFMRNSDLEARINEPGVYNAGNQISQAELSKNYDILCETLRDRSMLALIRLNDTSRPNELLGILLIYFNNSLLGLIFTKQPIPMHLYTKASPSDSNLVTGAQQDSVSSQIHHDKKQNPVPFITPETPKSALLKSSSSGIPIATSFNPLGFDNEAAKKSADLLVNSPRNASSMLASQIPVPSRTSSTNPSATPVPSSLQQNPMLSPYHVNISSSMTPGPGVPVSSKLTSKQFISNTATPAIFSPANNNPSNLSSGLFQDFLVSQDEHLAQGQALPPVSECSTATEQPHQHASNSSRGLTPTLGHSLNSTVSDTKLNTGSGLTVSMETNNSTPLQQPQSLSLSNTPSVKQVPTPSQALPSGTPQTFNAIQVQPHLQNTPQLLNQAQMQTGSSSQLSLNQQRPQSSSQTPNVNQPQPVRNQPHPHLSEQNVSLGSQNQQQAQFQSQMNQKPQTQIVDQSQVQPQSQQNQSQELGQGQVHTHISSQINSQTHLQKQALGHIETQSQSQAEIQAQDQANSQTQASTKARAKPK</sequence>
<evidence type="ECO:0000256" key="1">
    <source>
        <dbReference type="SAM" id="MobiDB-lite"/>
    </source>
</evidence>
<feature type="compositionally biased region" description="Polar residues" evidence="1">
    <location>
        <begin position="101"/>
        <end position="130"/>
    </location>
</feature>
<feature type="compositionally biased region" description="Polar residues" evidence="1">
    <location>
        <begin position="431"/>
        <end position="448"/>
    </location>
</feature>
<dbReference type="InterPro" id="IPR021419">
    <property type="entry name" value="Mediator_Med25_VWA"/>
</dbReference>
<feature type="compositionally biased region" description="Polar residues" evidence="1">
    <location>
        <begin position="1630"/>
        <end position="1663"/>
    </location>
</feature>
<feature type="region of interest" description="Disordered" evidence="1">
    <location>
        <begin position="690"/>
        <end position="771"/>
    </location>
</feature>
<dbReference type="PANTHER" id="PTHR24216">
    <property type="entry name" value="PAXILLIN-RELATED"/>
    <property type="match status" value="1"/>
</dbReference>
<feature type="compositionally biased region" description="Polar residues" evidence="1">
    <location>
        <begin position="743"/>
        <end position="771"/>
    </location>
</feature>
<feature type="region of interest" description="Disordered" evidence="1">
    <location>
        <begin position="1148"/>
        <end position="1167"/>
    </location>
</feature>
<feature type="compositionally biased region" description="Low complexity" evidence="1">
    <location>
        <begin position="970"/>
        <end position="982"/>
    </location>
</feature>
<dbReference type="Proteomes" id="UP000245609">
    <property type="component" value="Unassembled WGS sequence"/>
</dbReference>